<dbReference type="Gene3D" id="3.80.10.10">
    <property type="entry name" value="Ribonuclease Inhibitor"/>
    <property type="match status" value="1"/>
</dbReference>
<reference evidence="2" key="1">
    <citation type="journal article" date="2014" name="Proc. Natl. Acad. Sci. U.S.A.">
        <title>Extensive sampling of basidiomycete genomes demonstrates inadequacy of the white-rot/brown-rot paradigm for wood decay fungi.</title>
        <authorList>
            <person name="Riley R."/>
            <person name="Salamov A.A."/>
            <person name="Brown D.W."/>
            <person name="Nagy L.G."/>
            <person name="Floudas D."/>
            <person name="Held B.W."/>
            <person name="Levasseur A."/>
            <person name="Lombard V."/>
            <person name="Morin E."/>
            <person name="Otillar R."/>
            <person name="Lindquist E.A."/>
            <person name="Sun H."/>
            <person name="LaButti K.M."/>
            <person name="Schmutz J."/>
            <person name="Jabbour D."/>
            <person name="Luo H."/>
            <person name="Baker S.E."/>
            <person name="Pisabarro A.G."/>
            <person name="Walton J.D."/>
            <person name="Blanchette R.A."/>
            <person name="Henrissat B."/>
            <person name="Martin F."/>
            <person name="Cullen D."/>
            <person name="Hibbett D.S."/>
            <person name="Grigoriev I.V."/>
        </authorList>
    </citation>
    <scope>NUCLEOTIDE SEQUENCE [LARGE SCALE GENOMIC DNA]</scope>
    <source>
        <strain evidence="2">MUCL 33604</strain>
    </source>
</reference>
<dbReference type="Proteomes" id="UP000027265">
    <property type="component" value="Unassembled WGS sequence"/>
</dbReference>
<dbReference type="InParanoid" id="A0A067PFK2"/>
<proteinExistence type="predicted"/>
<evidence type="ECO:0000313" key="2">
    <source>
        <dbReference type="Proteomes" id="UP000027265"/>
    </source>
</evidence>
<sequence>MPAQSALCVTDICRYICFYVKKNRQYRKTLNSLARCSRAFSDAALDALWEQIDSLEPLLKLILSSTLEHGGGQSDYDALVLTRQLQPAELNRISFYSRRVRALTYDHHRHIPCNTVIGQLANYPETNPLLPRLKSLTYRHNSRSTVPHMISNLDTFLAICPSFQKLTVQDDSPHRTRRGDQAYFDILPKKLPHVRDFGIITDLHLPKLCFTAQFEHLRSLEIGVANQYKRQAPCLEADSLQTIAGLRNLESLSIKTLRILSWPPVPSLAGFPSLRGLRIVQGDHEGVYALLSHMKSPFLVEIDVALKPQQYDWIRDIAPCFTLISTRFRTSLESLTWRAEEAGDYRSDPQEVRELKTHLLRPLLDLHRLKHLDLQISTNLLTTEWLRYSLQEAEEMSRAWTNLESFSFSANFSFFSLASLVSSVLGCRHLIYVEIPLLFIDGYEIEMTSGISSVNDPPRFLELKARWVKADSQSPSPHRQPLPACLHQLFPRLHIL</sequence>
<dbReference type="EMBL" id="KL197739">
    <property type="protein sequence ID" value="KDQ52620.1"/>
    <property type="molecule type" value="Genomic_DNA"/>
</dbReference>
<evidence type="ECO:0008006" key="3">
    <source>
        <dbReference type="Google" id="ProtNLM"/>
    </source>
</evidence>
<dbReference type="OrthoDB" id="3067012at2759"/>
<protein>
    <recommendedName>
        <fullName evidence="3">F-box domain-containing protein</fullName>
    </recommendedName>
</protein>
<gene>
    <name evidence="1" type="ORF">JAAARDRAFT_198238</name>
</gene>
<dbReference type="InterPro" id="IPR032675">
    <property type="entry name" value="LRR_dom_sf"/>
</dbReference>
<evidence type="ECO:0000313" key="1">
    <source>
        <dbReference type="EMBL" id="KDQ52620.1"/>
    </source>
</evidence>
<dbReference type="HOGENOM" id="CLU_021164_3_0_1"/>
<keyword evidence="2" id="KW-1185">Reference proteome</keyword>
<dbReference type="AlphaFoldDB" id="A0A067PFK2"/>
<accession>A0A067PFK2</accession>
<organism evidence="1 2">
    <name type="scientific">Jaapia argillacea MUCL 33604</name>
    <dbReference type="NCBI Taxonomy" id="933084"/>
    <lineage>
        <taxon>Eukaryota</taxon>
        <taxon>Fungi</taxon>
        <taxon>Dikarya</taxon>
        <taxon>Basidiomycota</taxon>
        <taxon>Agaricomycotina</taxon>
        <taxon>Agaricomycetes</taxon>
        <taxon>Agaricomycetidae</taxon>
        <taxon>Jaapiales</taxon>
        <taxon>Jaapiaceae</taxon>
        <taxon>Jaapia</taxon>
    </lineage>
</organism>
<name>A0A067PFK2_9AGAM</name>
<dbReference type="SUPFAM" id="SSF52047">
    <property type="entry name" value="RNI-like"/>
    <property type="match status" value="1"/>
</dbReference>